<sequence>MPKLILNEKSRLNFKGIQEALVKRGVAKVNQTDRIALYLGIKVHFMLEWDS</sequence>
<dbReference type="EMBL" id="JAAIUW010000002">
    <property type="protein sequence ID" value="KAF7841521.1"/>
    <property type="molecule type" value="Genomic_DNA"/>
</dbReference>
<name>A0A834XAT2_9FABA</name>
<accession>A0A834XAT2</accession>
<proteinExistence type="predicted"/>
<dbReference type="Proteomes" id="UP000634136">
    <property type="component" value="Unassembled WGS sequence"/>
</dbReference>
<protein>
    <submittedName>
        <fullName evidence="1">Uncharacterized protein</fullName>
    </submittedName>
</protein>
<reference evidence="1" key="1">
    <citation type="submission" date="2020-09" db="EMBL/GenBank/DDBJ databases">
        <title>Genome-Enabled Discovery of Anthraquinone Biosynthesis in Senna tora.</title>
        <authorList>
            <person name="Kang S.-H."/>
            <person name="Pandey R.P."/>
            <person name="Lee C.-M."/>
            <person name="Sim J.-S."/>
            <person name="Jeong J.-T."/>
            <person name="Choi B.-S."/>
            <person name="Jung M."/>
            <person name="Ginzburg D."/>
            <person name="Zhao K."/>
            <person name="Won S.Y."/>
            <person name="Oh T.-J."/>
            <person name="Yu Y."/>
            <person name="Kim N.-H."/>
            <person name="Lee O.R."/>
            <person name="Lee T.-H."/>
            <person name="Bashyal P."/>
            <person name="Kim T.-S."/>
            <person name="Lee W.-H."/>
            <person name="Kawkins C."/>
            <person name="Kim C.-K."/>
            <person name="Kim J.S."/>
            <person name="Ahn B.O."/>
            <person name="Rhee S.Y."/>
            <person name="Sohng J.K."/>
        </authorList>
    </citation>
    <scope>NUCLEOTIDE SEQUENCE</scope>
    <source>
        <tissue evidence="1">Leaf</tissue>
    </source>
</reference>
<organism evidence="1 2">
    <name type="scientific">Senna tora</name>
    <dbReference type="NCBI Taxonomy" id="362788"/>
    <lineage>
        <taxon>Eukaryota</taxon>
        <taxon>Viridiplantae</taxon>
        <taxon>Streptophyta</taxon>
        <taxon>Embryophyta</taxon>
        <taxon>Tracheophyta</taxon>
        <taxon>Spermatophyta</taxon>
        <taxon>Magnoliopsida</taxon>
        <taxon>eudicotyledons</taxon>
        <taxon>Gunneridae</taxon>
        <taxon>Pentapetalae</taxon>
        <taxon>rosids</taxon>
        <taxon>fabids</taxon>
        <taxon>Fabales</taxon>
        <taxon>Fabaceae</taxon>
        <taxon>Caesalpinioideae</taxon>
        <taxon>Cassia clade</taxon>
        <taxon>Senna</taxon>
    </lineage>
</organism>
<evidence type="ECO:0000313" key="2">
    <source>
        <dbReference type="Proteomes" id="UP000634136"/>
    </source>
</evidence>
<gene>
    <name evidence="1" type="ORF">G2W53_003819</name>
</gene>
<evidence type="ECO:0000313" key="1">
    <source>
        <dbReference type="EMBL" id="KAF7841521.1"/>
    </source>
</evidence>
<dbReference type="AlphaFoldDB" id="A0A834XAT2"/>
<keyword evidence="2" id="KW-1185">Reference proteome</keyword>
<comment type="caution">
    <text evidence="1">The sequence shown here is derived from an EMBL/GenBank/DDBJ whole genome shotgun (WGS) entry which is preliminary data.</text>
</comment>